<evidence type="ECO:0000313" key="2">
    <source>
        <dbReference type="EMBL" id="CAE6470083.1"/>
    </source>
</evidence>
<dbReference type="AlphaFoldDB" id="A0A8H3GV92"/>
<feature type="region of interest" description="Disordered" evidence="1">
    <location>
        <begin position="192"/>
        <end position="216"/>
    </location>
</feature>
<comment type="caution">
    <text evidence="2">The sequence shown here is derived from an EMBL/GenBank/DDBJ whole genome shotgun (WGS) entry which is preliminary data.</text>
</comment>
<protein>
    <submittedName>
        <fullName evidence="2">Uncharacterized protein</fullName>
    </submittedName>
</protein>
<reference evidence="2" key="1">
    <citation type="submission" date="2021-01" db="EMBL/GenBank/DDBJ databases">
        <authorList>
            <person name="Kaushik A."/>
        </authorList>
    </citation>
    <scope>NUCLEOTIDE SEQUENCE</scope>
    <source>
        <strain evidence="2">AG6-10EEA</strain>
    </source>
</reference>
<organism evidence="2 3">
    <name type="scientific">Rhizoctonia solani</name>
    <dbReference type="NCBI Taxonomy" id="456999"/>
    <lineage>
        <taxon>Eukaryota</taxon>
        <taxon>Fungi</taxon>
        <taxon>Dikarya</taxon>
        <taxon>Basidiomycota</taxon>
        <taxon>Agaricomycotina</taxon>
        <taxon>Agaricomycetes</taxon>
        <taxon>Cantharellales</taxon>
        <taxon>Ceratobasidiaceae</taxon>
        <taxon>Rhizoctonia</taxon>
    </lineage>
</organism>
<sequence>MLGNGTPSEPIVNNIHPTTIDNIASNHGLSGDQRMDLHRFVKTEQLIQNAVLYAHTLSHDKTLERIEKSIEDVRGSVDNVSHNVSDSWTVTKEQKEWIEKNPASIEIPEYSTSRIVQSRVVAEARQQSNDVKSRLRKMLEDSIKSKTPLSVFVDEILRKYRLGYMPGTPLTHEQKALFANYRDVAARIIQKRSESVASPSRNGTDPQGRQPRADSGFWGIVDEEHAQRVKEYGEDSEKWEQWASDMIEQDERRYGIQESTSAMLAATVPHMEEPRLFAGI</sequence>
<accession>A0A8H3GV92</accession>
<dbReference type="EMBL" id="CAJMXA010001809">
    <property type="protein sequence ID" value="CAE6470083.1"/>
    <property type="molecule type" value="Genomic_DNA"/>
</dbReference>
<gene>
    <name evidence="2" type="ORF">RDB_LOCUS73347</name>
</gene>
<proteinExistence type="predicted"/>
<feature type="compositionally biased region" description="Polar residues" evidence="1">
    <location>
        <begin position="195"/>
        <end position="207"/>
    </location>
</feature>
<evidence type="ECO:0000256" key="1">
    <source>
        <dbReference type="SAM" id="MobiDB-lite"/>
    </source>
</evidence>
<dbReference type="Proteomes" id="UP000663853">
    <property type="component" value="Unassembled WGS sequence"/>
</dbReference>
<evidence type="ECO:0000313" key="3">
    <source>
        <dbReference type="Proteomes" id="UP000663853"/>
    </source>
</evidence>
<name>A0A8H3GV92_9AGAM</name>